<reference evidence="2 3" key="1">
    <citation type="journal article" date="2013" name="Fungal Biol.">
        <title>Analysis of microsatellite markers in the genome of the plant pathogen Ceratocystis fimbriata.</title>
        <authorList>
            <person name="Simpson M.C."/>
            <person name="Wilken P.M."/>
            <person name="Coetzee M.P."/>
            <person name="Wingfield M.J."/>
            <person name="Wingfield B.D."/>
        </authorList>
    </citation>
    <scope>NUCLEOTIDE SEQUENCE [LARGE SCALE GENOMIC DNA]</scope>
    <source>
        <strain evidence="2 3">CBS 114723</strain>
    </source>
</reference>
<dbReference type="STRING" id="1035309.A0A2C5VWX6"/>
<dbReference type="EMBL" id="APWK03000394">
    <property type="protein sequence ID" value="PHH49049.1"/>
    <property type="molecule type" value="Genomic_DNA"/>
</dbReference>
<feature type="compositionally biased region" description="Basic and acidic residues" evidence="1">
    <location>
        <begin position="85"/>
        <end position="101"/>
    </location>
</feature>
<name>A0A2C5VWX6_9PEZI</name>
<evidence type="ECO:0000256" key="1">
    <source>
        <dbReference type="SAM" id="MobiDB-lite"/>
    </source>
</evidence>
<keyword evidence="3" id="KW-1185">Reference proteome</keyword>
<evidence type="ECO:0000313" key="2">
    <source>
        <dbReference type="EMBL" id="PHH49049.1"/>
    </source>
</evidence>
<sequence>MGFPASRRPASYARRTLHHLVNDDTLSGTIPLDFHEALLVCCRYNCWIKPKLLVIHPEKAEDRIHKPQPICIEVKLLRCDAPEPVKRPYPHERSADGKAQDEAASILSSEHFPRVPPKIKP</sequence>
<organism evidence="2 3">
    <name type="scientific">Ceratocystis fimbriata CBS 114723</name>
    <dbReference type="NCBI Taxonomy" id="1035309"/>
    <lineage>
        <taxon>Eukaryota</taxon>
        <taxon>Fungi</taxon>
        <taxon>Dikarya</taxon>
        <taxon>Ascomycota</taxon>
        <taxon>Pezizomycotina</taxon>
        <taxon>Sordariomycetes</taxon>
        <taxon>Hypocreomycetidae</taxon>
        <taxon>Microascales</taxon>
        <taxon>Ceratocystidaceae</taxon>
        <taxon>Ceratocystis</taxon>
    </lineage>
</organism>
<proteinExistence type="predicted"/>
<dbReference type="OrthoDB" id="10513071at2759"/>
<dbReference type="AlphaFoldDB" id="A0A2C5VWX6"/>
<gene>
    <name evidence="2" type="ORF">CFIMG_008118RA00001</name>
</gene>
<protein>
    <submittedName>
        <fullName evidence="2">Uncharacterized protein</fullName>
    </submittedName>
</protein>
<dbReference type="Proteomes" id="UP000222788">
    <property type="component" value="Unassembled WGS sequence"/>
</dbReference>
<accession>A0A2C5VWX6</accession>
<feature type="region of interest" description="Disordered" evidence="1">
    <location>
        <begin position="85"/>
        <end position="121"/>
    </location>
</feature>
<comment type="caution">
    <text evidence="2">The sequence shown here is derived from an EMBL/GenBank/DDBJ whole genome shotgun (WGS) entry which is preliminary data.</text>
</comment>
<evidence type="ECO:0000313" key="3">
    <source>
        <dbReference type="Proteomes" id="UP000222788"/>
    </source>
</evidence>
<reference evidence="2 3" key="2">
    <citation type="journal article" date="2013" name="IMA Fungus">
        <title>IMA Genome-F 1: Ceratocystis fimbriata: Draft nuclear genome sequence for the plant pathogen, Ceratocystis fimbriata.</title>
        <authorList>
            <person name="Wilken P.M."/>
            <person name="Steenkamp E.T."/>
            <person name="Wingfield M.J."/>
            <person name="de Beer Z.W."/>
            <person name="Wingfield B.D."/>
        </authorList>
    </citation>
    <scope>NUCLEOTIDE SEQUENCE [LARGE SCALE GENOMIC DNA]</scope>
    <source>
        <strain evidence="2 3">CBS 114723</strain>
    </source>
</reference>